<feature type="region of interest" description="Disordered" evidence="1">
    <location>
        <begin position="46"/>
        <end position="79"/>
    </location>
</feature>
<protein>
    <submittedName>
        <fullName evidence="2">Uncharacterized protein</fullName>
    </submittedName>
</protein>
<sequence length="386" mass="41901">MWLWLTVRTDSEERLDELTTTAEVTPGALYCPDDILEYLERTSTIENTNGSGRGEGSHLLRDLETSGGSHGRQLPPCGQPRVPGEAWRLRVMAADVRGSDGAGDAVGEWPAGQDGSIPLTAIRDVTVNRYNPVCLMTFYVDQANRFSALVCECENEKDAVELARVFRSFQRSKVGDEMPFLKQPGSLNGQVTVPTLENGPKANGHAGGTTIVSAKHEVVVEVEKEHLPQVEVEVNGRPCCSVGVQAALSDCDSDVESSASTMTLQALREELHSLSQEVRDIRDLLQRTGGISTEEYFRRNPGPGSDKYVAVLPSSHVSDPPKGQISEKKVNFAETVRSSPQGVVMVQGGQDQDHDLDFDIRSIGMQTEVGPGGKQIRQAAPQLFAS</sequence>
<reference evidence="2 3" key="1">
    <citation type="submission" date="2018-04" db="EMBL/GenBank/DDBJ databases">
        <title>The genome of golden apple snail Pomacea canaliculata provides insight into stress tolerance and invasive adaptation.</title>
        <authorList>
            <person name="Liu C."/>
            <person name="Liu B."/>
            <person name="Ren Y."/>
            <person name="Zhang Y."/>
            <person name="Wang H."/>
            <person name="Li S."/>
            <person name="Jiang F."/>
            <person name="Yin L."/>
            <person name="Zhang G."/>
            <person name="Qian W."/>
            <person name="Fan W."/>
        </authorList>
    </citation>
    <scope>NUCLEOTIDE SEQUENCE [LARGE SCALE GENOMIC DNA]</scope>
    <source>
        <strain evidence="2">SZHN2017</strain>
        <tissue evidence="2">Muscle</tissue>
    </source>
</reference>
<comment type="caution">
    <text evidence="2">The sequence shown here is derived from an EMBL/GenBank/DDBJ whole genome shotgun (WGS) entry which is preliminary data.</text>
</comment>
<keyword evidence="3" id="KW-1185">Reference proteome</keyword>
<dbReference type="AlphaFoldDB" id="A0A2T7PDH9"/>
<accession>A0A2T7PDH9</accession>
<proteinExistence type="predicted"/>
<gene>
    <name evidence="2" type="ORF">C0Q70_06885</name>
</gene>
<evidence type="ECO:0000313" key="3">
    <source>
        <dbReference type="Proteomes" id="UP000245119"/>
    </source>
</evidence>
<evidence type="ECO:0000256" key="1">
    <source>
        <dbReference type="SAM" id="MobiDB-lite"/>
    </source>
</evidence>
<evidence type="ECO:0000313" key="2">
    <source>
        <dbReference type="EMBL" id="PVD31473.1"/>
    </source>
</evidence>
<name>A0A2T7PDH9_POMCA</name>
<dbReference type="EMBL" id="PZQS01000004">
    <property type="protein sequence ID" value="PVD31473.1"/>
    <property type="molecule type" value="Genomic_DNA"/>
</dbReference>
<organism evidence="2 3">
    <name type="scientific">Pomacea canaliculata</name>
    <name type="common">Golden apple snail</name>
    <dbReference type="NCBI Taxonomy" id="400727"/>
    <lineage>
        <taxon>Eukaryota</taxon>
        <taxon>Metazoa</taxon>
        <taxon>Spiralia</taxon>
        <taxon>Lophotrochozoa</taxon>
        <taxon>Mollusca</taxon>
        <taxon>Gastropoda</taxon>
        <taxon>Caenogastropoda</taxon>
        <taxon>Architaenioglossa</taxon>
        <taxon>Ampullarioidea</taxon>
        <taxon>Ampullariidae</taxon>
        <taxon>Pomacea</taxon>
    </lineage>
</organism>
<dbReference type="OrthoDB" id="6140106at2759"/>
<dbReference type="Proteomes" id="UP000245119">
    <property type="component" value="Linkage Group LG4"/>
</dbReference>
<feature type="compositionally biased region" description="Basic and acidic residues" evidence="1">
    <location>
        <begin position="55"/>
        <end position="64"/>
    </location>
</feature>